<dbReference type="InterPro" id="IPR029046">
    <property type="entry name" value="LolA/LolB/LppX"/>
</dbReference>
<organism evidence="6 7">
    <name type="scientific">Pseudoxanthomonas wuyuanensis</name>
    <dbReference type="NCBI Taxonomy" id="1073196"/>
    <lineage>
        <taxon>Bacteria</taxon>
        <taxon>Pseudomonadati</taxon>
        <taxon>Pseudomonadota</taxon>
        <taxon>Gammaproteobacteria</taxon>
        <taxon>Lysobacterales</taxon>
        <taxon>Lysobacteraceae</taxon>
        <taxon>Pseudoxanthomonas</taxon>
    </lineage>
</organism>
<evidence type="ECO:0000313" key="6">
    <source>
        <dbReference type="EMBL" id="SOD54082.1"/>
    </source>
</evidence>
<evidence type="ECO:0008006" key="8">
    <source>
        <dbReference type="Google" id="ProtNLM"/>
    </source>
</evidence>
<comment type="subunit">
    <text evidence="1">Monomer.</text>
</comment>
<dbReference type="OrthoDB" id="5985410at2"/>
<reference evidence="6 7" key="1">
    <citation type="submission" date="2017-09" db="EMBL/GenBank/DDBJ databases">
        <authorList>
            <person name="Ehlers B."/>
            <person name="Leendertz F.H."/>
        </authorList>
    </citation>
    <scope>NUCLEOTIDE SEQUENCE [LARGE SCALE GENOMIC DNA]</scope>
    <source>
        <strain evidence="6 7">CGMCC 1.10978</strain>
    </source>
</reference>
<dbReference type="RefSeq" id="WP_097121408.1">
    <property type="nucleotide sequence ID" value="NZ_OCND01000003.1"/>
</dbReference>
<evidence type="ECO:0000313" key="7">
    <source>
        <dbReference type="Proteomes" id="UP000219374"/>
    </source>
</evidence>
<keyword evidence="2" id="KW-0813">Transport</keyword>
<evidence type="ECO:0000256" key="5">
    <source>
        <dbReference type="SAM" id="SignalP"/>
    </source>
</evidence>
<dbReference type="EMBL" id="OCND01000003">
    <property type="protein sequence ID" value="SOD54082.1"/>
    <property type="molecule type" value="Genomic_DNA"/>
</dbReference>
<sequence>MTRPGLLLTALIAMLLSACKADAPPAEEVAVPAGSAGAAAIDPALSSQDALAEVTASMDRFLAARSFHASMRIEGERPMASEMEFAAPDRYRIDLPVGTQIIIGDTMYMDMHGQRTRVPIPEGTISQWRDPLKIAQNLDGLSAEFLGSEPLQGIPARKYQVRHSFPEPGEFTYWVGADGLPLQLRHSGQGEGGPYVMTLRYSRYNDPGIRVMVPE</sequence>
<evidence type="ECO:0000256" key="3">
    <source>
        <dbReference type="ARBA" id="ARBA00022729"/>
    </source>
</evidence>
<feature type="chain" id="PRO_5012899764" description="Outer-membrane lipoprotein LolB" evidence="5">
    <location>
        <begin position="24"/>
        <end position="215"/>
    </location>
</feature>
<dbReference type="SUPFAM" id="SSF89392">
    <property type="entry name" value="Prokaryotic lipoproteins and lipoprotein localization factors"/>
    <property type="match status" value="1"/>
</dbReference>
<keyword evidence="4" id="KW-0653">Protein transport</keyword>
<keyword evidence="3 5" id="KW-0732">Signal</keyword>
<dbReference type="Gene3D" id="2.50.20.20">
    <property type="match status" value="1"/>
</dbReference>
<proteinExistence type="predicted"/>
<protein>
    <recommendedName>
        <fullName evidence="8">Outer-membrane lipoprotein LolB</fullName>
    </recommendedName>
</protein>
<dbReference type="AlphaFoldDB" id="A0A286D608"/>
<evidence type="ECO:0000256" key="2">
    <source>
        <dbReference type="ARBA" id="ARBA00022448"/>
    </source>
</evidence>
<dbReference type="Proteomes" id="UP000219374">
    <property type="component" value="Unassembled WGS sequence"/>
</dbReference>
<evidence type="ECO:0000256" key="4">
    <source>
        <dbReference type="ARBA" id="ARBA00022927"/>
    </source>
</evidence>
<dbReference type="GO" id="GO:0015031">
    <property type="term" value="P:protein transport"/>
    <property type="evidence" value="ECO:0007669"/>
    <property type="project" value="UniProtKB-KW"/>
</dbReference>
<dbReference type="PROSITE" id="PS51257">
    <property type="entry name" value="PROKAR_LIPOPROTEIN"/>
    <property type="match status" value="1"/>
</dbReference>
<feature type="signal peptide" evidence="5">
    <location>
        <begin position="1"/>
        <end position="23"/>
    </location>
</feature>
<evidence type="ECO:0000256" key="1">
    <source>
        <dbReference type="ARBA" id="ARBA00011245"/>
    </source>
</evidence>
<gene>
    <name evidence="6" type="ORF">SAMN06296416_10378</name>
</gene>
<accession>A0A286D608</accession>
<name>A0A286D608_9GAMM</name>
<keyword evidence="7" id="KW-1185">Reference proteome</keyword>